<keyword evidence="6" id="KW-0067">ATP-binding</keyword>
<dbReference type="PANTHER" id="PTHR10534">
    <property type="entry name" value="PYRIDOXAL KINASE"/>
    <property type="match status" value="1"/>
</dbReference>
<comment type="similarity">
    <text evidence="1">Belongs to the pyridoxine kinase family.</text>
</comment>
<evidence type="ECO:0000256" key="4">
    <source>
        <dbReference type="ARBA" id="ARBA00022741"/>
    </source>
</evidence>
<evidence type="ECO:0000256" key="5">
    <source>
        <dbReference type="ARBA" id="ARBA00022777"/>
    </source>
</evidence>
<dbReference type="AlphaFoldDB" id="A0A146LBR3"/>
<dbReference type="GO" id="GO:0005829">
    <property type="term" value="C:cytosol"/>
    <property type="evidence" value="ECO:0007669"/>
    <property type="project" value="TreeGrafter"/>
</dbReference>
<dbReference type="GO" id="GO:0005524">
    <property type="term" value="F:ATP binding"/>
    <property type="evidence" value="ECO:0007669"/>
    <property type="project" value="UniProtKB-KW"/>
</dbReference>
<keyword evidence="3" id="KW-0808">Transferase</keyword>
<dbReference type="EMBL" id="GDHC01012865">
    <property type="protein sequence ID" value="JAQ05764.1"/>
    <property type="molecule type" value="Transcribed_RNA"/>
</dbReference>
<reference evidence="8" key="1">
    <citation type="journal article" date="2016" name="Gigascience">
        <title>De novo construction of an expanded transcriptome assembly for the western tarnished plant bug, Lygus hesperus.</title>
        <authorList>
            <person name="Tassone E.E."/>
            <person name="Geib S.M."/>
            <person name="Hall B."/>
            <person name="Fabrick J.A."/>
            <person name="Brent C.S."/>
            <person name="Hull J.J."/>
        </authorList>
    </citation>
    <scope>NUCLEOTIDE SEQUENCE</scope>
</reference>
<evidence type="ECO:0000256" key="6">
    <source>
        <dbReference type="ARBA" id="ARBA00022840"/>
    </source>
</evidence>
<proteinExistence type="inferred from homology"/>
<accession>A0A146LBR3</accession>
<dbReference type="PANTHER" id="PTHR10534:SF2">
    <property type="entry name" value="PYRIDOXAL KINASE"/>
    <property type="match status" value="1"/>
</dbReference>
<gene>
    <name evidence="8" type="ORF">g.26744</name>
</gene>
<evidence type="ECO:0000313" key="8">
    <source>
        <dbReference type="EMBL" id="JAQ05764.1"/>
    </source>
</evidence>
<organism evidence="8">
    <name type="scientific">Lygus hesperus</name>
    <name type="common">Western plant bug</name>
    <dbReference type="NCBI Taxonomy" id="30085"/>
    <lineage>
        <taxon>Eukaryota</taxon>
        <taxon>Metazoa</taxon>
        <taxon>Ecdysozoa</taxon>
        <taxon>Arthropoda</taxon>
        <taxon>Hexapoda</taxon>
        <taxon>Insecta</taxon>
        <taxon>Pterygota</taxon>
        <taxon>Neoptera</taxon>
        <taxon>Paraneoptera</taxon>
        <taxon>Hemiptera</taxon>
        <taxon>Heteroptera</taxon>
        <taxon>Panheteroptera</taxon>
        <taxon>Cimicomorpha</taxon>
        <taxon>Miridae</taxon>
        <taxon>Mirini</taxon>
        <taxon>Lygus</taxon>
    </lineage>
</organism>
<dbReference type="GO" id="GO:0009443">
    <property type="term" value="P:pyridoxal 5'-phosphate salvage"/>
    <property type="evidence" value="ECO:0007669"/>
    <property type="project" value="InterPro"/>
</dbReference>
<dbReference type="InterPro" id="IPR029056">
    <property type="entry name" value="Ribokinase-like"/>
</dbReference>
<evidence type="ECO:0000256" key="1">
    <source>
        <dbReference type="ARBA" id="ARBA00008805"/>
    </source>
</evidence>
<evidence type="ECO:0000256" key="7">
    <source>
        <dbReference type="ARBA" id="ARBA00032808"/>
    </source>
</evidence>
<evidence type="ECO:0000256" key="2">
    <source>
        <dbReference type="ARBA" id="ARBA00012104"/>
    </source>
</evidence>
<evidence type="ECO:0000256" key="3">
    <source>
        <dbReference type="ARBA" id="ARBA00022679"/>
    </source>
</evidence>
<name>A0A146LBR3_LYGHE</name>
<dbReference type="Gene3D" id="3.40.1190.20">
    <property type="match status" value="1"/>
</dbReference>
<sequence length="170" mass="18560">MKIASTPDAIEAAKKIHKLKVPNVIITSYEVVDDGSAAVAHDLHITEKLHALEVTVANAFADGTLTAVEPCGVLHSLLSVYDGDEEGYRMYDVRMPKYGPYVSGTGDLFTAILCGLLCRGASIKDAWEHALESTQAMLRNTLLRGRSELAFVQTHSRIHEPLLQLTSRSL</sequence>
<protein>
    <recommendedName>
        <fullName evidence="2">pyridoxal kinase</fullName>
        <ecNumber evidence="2">2.7.1.35</ecNumber>
    </recommendedName>
    <alternativeName>
        <fullName evidence="7">Pyridoxine kinase</fullName>
    </alternativeName>
</protein>
<keyword evidence="5" id="KW-0418">Kinase</keyword>
<dbReference type="GO" id="GO:0008478">
    <property type="term" value="F:pyridoxal kinase activity"/>
    <property type="evidence" value="ECO:0007669"/>
    <property type="project" value="UniProtKB-EC"/>
</dbReference>
<dbReference type="InterPro" id="IPR004625">
    <property type="entry name" value="PyrdxlKinase"/>
</dbReference>
<dbReference type="EC" id="2.7.1.35" evidence="2"/>
<dbReference type="SUPFAM" id="SSF53613">
    <property type="entry name" value="Ribokinase-like"/>
    <property type="match status" value="1"/>
</dbReference>
<keyword evidence="4" id="KW-0547">Nucleotide-binding</keyword>